<dbReference type="eggNOG" id="COG3949">
    <property type="taxonomic scope" value="Bacteria"/>
</dbReference>
<dbReference type="Proteomes" id="UP000005273">
    <property type="component" value="Unassembled WGS sequence"/>
</dbReference>
<reference evidence="3" key="1">
    <citation type="submission" date="2012-09" db="EMBL/GenBank/DDBJ databases">
        <authorList>
            <person name="Weinstock G."/>
            <person name="Sodergren E."/>
            <person name="Clifton S."/>
            <person name="Fulton L."/>
            <person name="Fulton B."/>
            <person name="Courtney L."/>
            <person name="Fronick C."/>
            <person name="Harrison M."/>
            <person name="Strong C."/>
            <person name="Farmer C."/>
            <person name="Delehaunty K."/>
            <person name="Markovic C."/>
            <person name="Hall O."/>
            <person name="Minx P."/>
            <person name="Tomlinson C."/>
            <person name="Mitreva M."/>
            <person name="Nelson J."/>
            <person name="Hou S."/>
            <person name="Wollam A."/>
            <person name="Pepin K.H."/>
            <person name="Johnson M."/>
            <person name="Bhonagiri V."/>
            <person name="Nash W.E."/>
            <person name="Suruliraj S."/>
            <person name="Warren W."/>
            <person name="Chinwalla A."/>
            <person name="Mardis E.R."/>
            <person name="Wilson R.K."/>
        </authorList>
    </citation>
    <scope>NUCLEOTIDE SEQUENCE [LARGE SCALE GENOMIC DNA]</scope>
    <source>
        <strain evidence="3">OS1</strain>
    </source>
</reference>
<dbReference type="PANTHER" id="PTHR37814:SF1">
    <property type="entry name" value="MEMBRANE PROTEIN"/>
    <property type="match status" value="1"/>
</dbReference>
<feature type="transmembrane region" description="Helical" evidence="1">
    <location>
        <begin position="21"/>
        <end position="41"/>
    </location>
</feature>
<dbReference type="InterPro" id="IPR038728">
    <property type="entry name" value="YkvI-like"/>
</dbReference>
<feature type="transmembrane region" description="Helical" evidence="1">
    <location>
        <begin position="103"/>
        <end position="128"/>
    </location>
</feature>
<evidence type="ECO:0000256" key="1">
    <source>
        <dbReference type="SAM" id="Phobius"/>
    </source>
</evidence>
<keyword evidence="1" id="KW-0472">Membrane</keyword>
<protein>
    <submittedName>
        <fullName evidence="2">Uncharacterized protein</fullName>
    </submittedName>
</protein>
<sequence>MPTDSHKQNFSFLEWFMNFDFYKKYLLPGFVLQSVVVAGGYGTGREIVEYFIQYGPKNGLLGMFLVTTILWAAVCAASFEFARLFRTYDYRSFFKNLIGGAWPLYEICYILLLFIVLGVCGAASGSILKETFNLPPLIGAGSFLLLIAILTYFGSRTIAAALSWWSFFLYIVYIVFLIIGFMKFSDNITNSLSSGINKPGWIMGGFQYAFYNLGCLPAILFVTRFIETRKEAIISGIFAGLLTILPGFFLYIVLLGVYPDVLTIEVPTYFALQEMGLTSLLVAYMIVLFGTMIETGTGFIHAVNERINSYMLDKRGREISRSLRGTIGFGMALLGIAISSFGLIPLIAKGYGTISWGFFILHGIAIFTIGIYKIAKAKKERVHESIEQ</sequence>
<keyword evidence="3" id="KW-1185">Reference proteome</keyword>
<evidence type="ECO:0000313" key="3">
    <source>
        <dbReference type="Proteomes" id="UP000005273"/>
    </source>
</evidence>
<dbReference type="PANTHER" id="PTHR37814">
    <property type="entry name" value="CONSERVED MEMBRANE PROTEIN"/>
    <property type="match status" value="1"/>
</dbReference>
<feature type="transmembrane region" description="Helical" evidence="1">
    <location>
        <begin position="325"/>
        <end position="348"/>
    </location>
</feature>
<feature type="transmembrane region" description="Helical" evidence="1">
    <location>
        <begin position="134"/>
        <end position="154"/>
    </location>
</feature>
<dbReference type="EMBL" id="ACJX03000001">
    <property type="protein sequence ID" value="KRT34699.1"/>
    <property type="molecule type" value="Genomic_DNA"/>
</dbReference>
<proteinExistence type="predicted"/>
<keyword evidence="1" id="KW-1133">Transmembrane helix</keyword>
<dbReference type="STRING" id="592015.HMPREF1705_03940"/>
<keyword evidence="1" id="KW-0812">Transmembrane</keyword>
<feature type="transmembrane region" description="Helical" evidence="1">
    <location>
        <begin position="161"/>
        <end position="181"/>
    </location>
</feature>
<dbReference type="RefSeq" id="WP_009200426.1">
    <property type="nucleotide sequence ID" value="NZ_ACJX03000001.1"/>
</dbReference>
<organism evidence="2 3">
    <name type="scientific">Acetomicrobium hydrogeniformans ATCC BAA-1850</name>
    <dbReference type="NCBI Taxonomy" id="592015"/>
    <lineage>
        <taxon>Bacteria</taxon>
        <taxon>Thermotogati</taxon>
        <taxon>Synergistota</taxon>
        <taxon>Synergistia</taxon>
        <taxon>Synergistales</taxon>
        <taxon>Acetomicrobiaceae</taxon>
        <taxon>Acetomicrobium</taxon>
    </lineage>
</organism>
<name>A0A0T5X8L6_9BACT</name>
<feature type="transmembrane region" description="Helical" evidence="1">
    <location>
        <begin position="61"/>
        <end position="82"/>
    </location>
</feature>
<evidence type="ECO:0000313" key="2">
    <source>
        <dbReference type="EMBL" id="KRT34699.1"/>
    </source>
</evidence>
<comment type="caution">
    <text evidence="2">The sequence shown here is derived from an EMBL/GenBank/DDBJ whole genome shotgun (WGS) entry which is preliminary data.</text>
</comment>
<accession>A0A0T5X8L6</accession>
<feature type="transmembrane region" description="Helical" evidence="1">
    <location>
        <begin position="201"/>
        <end position="222"/>
    </location>
</feature>
<feature type="transmembrane region" description="Helical" evidence="1">
    <location>
        <begin position="234"/>
        <end position="258"/>
    </location>
</feature>
<feature type="transmembrane region" description="Helical" evidence="1">
    <location>
        <begin position="278"/>
        <end position="304"/>
    </location>
</feature>
<dbReference type="AlphaFoldDB" id="A0A0T5X8L6"/>
<feature type="transmembrane region" description="Helical" evidence="1">
    <location>
        <begin position="354"/>
        <end position="375"/>
    </location>
</feature>
<gene>
    <name evidence="2" type="ORF">HMPREF1705_03940</name>
</gene>